<gene>
    <name evidence="1" type="ORF">GSPATT00014754001</name>
</gene>
<dbReference type="EMBL" id="CT868341">
    <property type="protein sequence ID" value="CAK79823.1"/>
    <property type="molecule type" value="Genomic_DNA"/>
</dbReference>
<dbReference type="OrthoDB" id="10585975at2759"/>
<protein>
    <submittedName>
        <fullName evidence="1">Uncharacterized protein</fullName>
    </submittedName>
</protein>
<dbReference type="RefSeq" id="XP_001447220.1">
    <property type="nucleotide sequence ID" value="XM_001447183.1"/>
</dbReference>
<reference evidence="1 2" key="1">
    <citation type="journal article" date="2006" name="Nature">
        <title>Global trends of whole-genome duplications revealed by the ciliate Paramecium tetraurelia.</title>
        <authorList>
            <consortium name="Genoscope"/>
            <person name="Aury J.-M."/>
            <person name="Jaillon O."/>
            <person name="Duret L."/>
            <person name="Noel B."/>
            <person name="Jubin C."/>
            <person name="Porcel B.M."/>
            <person name="Segurens B."/>
            <person name="Daubin V."/>
            <person name="Anthouard V."/>
            <person name="Aiach N."/>
            <person name="Arnaiz O."/>
            <person name="Billaut A."/>
            <person name="Beisson J."/>
            <person name="Blanc I."/>
            <person name="Bouhouche K."/>
            <person name="Camara F."/>
            <person name="Duharcourt S."/>
            <person name="Guigo R."/>
            <person name="Gogendeau D."/>
            <person name="Katinka M."/>
            <person name="Keller A.-M."/>
            <person name="Kissmehl R."/>
            <person name="Klotz C."/>
            <person name="Koll F."/>
            <person name="Le Moue A."/>
            <person name="Lepere C."/>
            <person name="Malinsky S."/>
            <person name="Nowacki M."/>
            <person name="Nowak J.K."/>
            <person name="Plattner H."/>
            <person name="Poulain J."/>
            <person name="Ruiz F."/>
            <person name="Serrano V."/>
            <person name="Zagulski M."/>
            <person name="Dessen P."/>
            <person name="Betermier M."/>
            <person name="Weissenbach J."/>
            <person name="Scarpelli C."/>
            <person name="Schachter V."/>
            <person name="Sperling L."/>
            <person name="Meyer E."/>
            <person name="Cohen J."/>
            <person name="Wincker P."/>
        </authorList>
    </citation>
    <scope>NUCLEOTIDE SEQUENCE [LARGE SCALE GENOMIC DNA]</scope>
    <source>
        <strain evidence="1 2">Stock d4-2</strain>
    </source>
</reference>
<dbReference type="GeneID" id="5033005"/>
<name>A0D9V6_PARTE</name>
<sequence length="212" mass="25230">MIQHGGFKIQPYTNHDYFVTISSKASKEAKNHKARTIFNILQFYKLCITLPIKITNTLDYYYFRIQTMVMLQLQQSSALSFQKFVQYFYTIQKLDQQDQKQIVTLVQCDIPTNYNEILLTICENVESLWNYRLFNWIWLLSIIDPHQNYQINKGNANIIILIIDQLRSDDSNMQQFYQVFLILVSYFDIGFKKSDEMIQESQSQNSQLKNVQ</sequence>
<evidence type="ECO:0000313" key="1">
    <source>
        <dbReference type="EMBL" id="CAK79823.1"/>
    </source>
</evidence>
<dbReference type="InParanoid" id="A0D9V6"/>
<dbReference type="Proteomes" id="UP000000600">
    <property type="component" value="Unassembled WGS sequence"/>
</dbReference>
<evidence type="ECO:0000313" key="2">
    <source>
        <dbReference type="Proteomes" id="UP000000600"/>
    </source>
</evidence>
<proteinExistence type="predicted"/>
<accession>A0D9V6</accession>
<dbReference type="KEGG" id="ptm:GSPATT00014754001"/>
<organism evidence="1 2">
    <name type="scientific">Paramecium tetraurelia</name>
    <dbReference type="NCBI Taxonomy" id="5888"/>
    <lineage>
        <taxon>Eukaryota</taxon>
        <taxon>Sar</taxon>
        <taxon>Alveolata</taxon>
        <taxon>Ciliophora</taxon>
        <taxon>Intramacronucleata</taxon>
        <taxon>Oligohymenophorea</taxon>
        <taxon>Peniculida</taxon>
        <taxon>Parameciidae</taxon>
        <taxon>Paramecium</taxon>
    </lineage>
</organism>
<dbReference type="HOGENOM" id="CLU_1301809_0_0_1"/>
<dbReference type="AlphaFoldDB" id="A0D9V6"/>
<keyword evidence="2" id="KW-1185">Reference proteome</keyword>